<dbReference type="InterPro" id="IPR036314">
    <property type="entry name" value="SOD_C_sf"/>
</dbReference>
<feature type="signal peptide" evidence="6">
    <location>
        <begin position="1"/>
        <end position="35"/>
    </location>
</feature>
<dbReference type="InterPro" id="IPR019833">
    <property type="entry name" value="Mn/Fe_SOD_BS"/>
</dbReference>
<evidence type="ECO:0000256" key="3">
    <source>
        <dbReference type="ARBA" id="ARBA00022723"/>
    </source>
</evidence>
<dbReference type="AlphaFoldDB" id="A0A1H1ZL37"/>
<dbReference type="PANTHER" id="PTHR43595">
    <property type="entry name" value="37S RIBOSOMAL PROTEIN S26, MITOCHONDRIAL"/>
    <property type="match status" value="1"/>
</dbReference>
<dbReference type="EMBL" id="LT629740">
    <property type="protein sequence ID" value="SDT34380.1"/>
    <property type="molecule type" value="Genomic_DNA"/>
</dbReference>
<dbReference type="InterPro" id="IPR001189">
    <property type="entry name" value="Mn/Fe_SOD"/>
</dbReference>
<evidence type="ECO:0000313" key="9">
    <source>
        <dbReference type="EMBL" id="SDT34380.1"/>
    </source>
</evidence>
<dbReference type="RefSeq" id="WP_091374821.1">
    <property type="nucleotide sequence ID" value="NZ_LT629740.1"/>
</dbReference>
<dbReference type="Proteomes" id="UP000199679">
    <property type="component" value="Chromosome I"/>
</dbReference>
<dbReference type="GO" id="GO:0004784">
    <property type="term" value="F:superoxide dismutase activity"/>
    <property type="evidence" value="ECO:0007669"/>
    <property type="project" value="UniProtKB-EC"/>
</dbReference>
<evidence type="ECO:0000256" key="1">
    <source>
        <dbReference type="ARBA" id="ARBA00008714"/>
    </source>
</evidence>
<dbReference type="SUPFAM" id="SSF54719">
    <property type="entry name" value="Fe,Mn superoxide dismutase (SOD), C-terminal domain"/>
    <property type="match status" value="1"/>
</dbReference>
<proteinExistence type="inferred from homology"/>
<comment type="similarity">
    <text evidence="1 5">Belongs to the iron/manganese superoxide dismutase family.</text>
</comment>
<feature type="domain" description="Manganese/iron superoxide dismutase C-terminal" evidence="8">
    <location>
        <begin position="142"/>
        <end position="245"/>
    </location>
</feature>
<evidence type="ECO:0000256" key="6">
    <source>
        <dbReference type="SAM" id="SignalP"/>
    </source>
</evidence>
<feature type="domain" description="Manganese/iron superoxide dismutase N-terminal" evidence="7">
    <location>
        <begin position="56"/>
        <end position="134"/>
    </location>
</feature>
<dbReference type="Gene3D" id="1.10.287.990">
    <property type="entry name" value="Fe,Mn superoxide dismutase (SOD) domain"/>
    <property type="match status" value="1"/>
</dbReference>
<dbReference type="InterPro" id="IPR036324">
    <property type="entry name" value="Mn/Fe_SOD_N_sf"/>
</dbReference>
<evidence type="ECO:0000259" key="7">
    <source>
        <dbReference type="Pfam" id="PF00081"/>
    </source>
</evidence>
<dbReference type="OrthoDB" id="9803125at2"/>
<dbReference type="InterPro" id="IPR019831">
    <property type="entry name" value="Mn/Fe_SOD_N"/>
</dbReference>
<dbReference type="PROSITE" id="PS51318">
    <property type="entry name" value="TAT"/>
    <property type="match status" value="1"/>
</dbReference>
<sequence length="248" mass="27176">MKISNRRKFLRGTLKAGIVAAAGLPIISDSLGAIAAPKPKLPNRGLADGGFKFAQVPLPYSYAALEPNVDALTLEIHYTKHHAAYVKNVNEAIVAENLNFSSEKDFFDHASQLSAKARNNGGGAWNHNFFWESLQAGGPTLPAGKLQDAIQTSFGSVDKFKEEFGKAALGRFGSGWVWLVNDGGTLKIGSTANQDNPLFDNAQLKGSPLLALDVWEHAYYIKYQNRRADYINNWWNIVNWEAAGKRLG</sequence>
<keyword evidence="10" id="KW-1185">Reference proteome</keyword>
<dbReference type="InterPro" id="IPR019832">
    <property type="entry name" value="Mn/Fe_SOD_C"/>
</dbReference>
<comment type="catalytic activity">
    <reaction evidence="5">
        <text>2 superoxide + 2 H(+) = H2O2 + O2</text>
        <dbReference type="Rhea" id="RHEA:20696"/>
        <dbReference type="ChEBI" id="CHEBI:15378"/>
        <dbReference type="ChEBI" id="CHEBI:15379"/>
        <dbReference type="ChEBI" id="CHEBI:16240"/>
        <dbReference type="ChEBI" id="CHEBI:18421"/>
        <dbReference type="EC" id="1.15.1.1"/>
    </reaction>
</comment>
<evidence type="ECO:0000313" key="10">
    <source>
        <dbReference type="Proteomes" id="UP000199679"/>
    </source>
</evidence>
<evidence type="ECO:0000259" key="8">
    <source>
        <dbReference type="Pfam" id="PF02777"/>
    </source>
</evidence>
<accession>A0A1H1ZL37</accession>
<evidence type="ECO:0000256" key="4">
    <source>
        <dbReference type="ARBA" id="ARBA00023002"/>
    </source>
</evidence>
<name>A0A1H1ZL37_MUCMA</name>
<dbReference type="STRING" id="652787.SAMN05216490_3154"/>
<dbReference type="InterPro" id="IPR006311">
    <property type="entry name" value="TAT_signal"/>
</dbReference>
<organism evidence="9 10">
    <name type="scientific">Mucilaginibacter mallensis</name>
    <dbReference type="NCBI Taxonomy" id="652787"/>
    <lineage>
        <taxon>Bacteria</taxon>
        <taxon>Pseudomonadati</taxon>
        <taxon>Bacteroidota</taxon>
        <taxon>Sphingobacteriia</taxon>
        <taxon>Sphingobacteriales</taxon>
        <taxon>Sphingobacteriaceae</taxon>
        <taxon>Mucilaginibacter</taxon>
    </lineage>
</organism>
<keyword evidence="4 5" id="KW-0560">Oxidoreductase</keyword>
<keyword evidence="6" id="KW-0732">Signal</keyword>
<dbReference type="FunFam" id="3.55.40.20:FF:000004">
    <property type="entry name" value="Superoxide dismutase [Fe]"/>
    <property type="match status" value="1"/>
</dbReference>
<protein>
    <recommendedName>
        <fullName evidence="2 5">Superoxide dismutase</fullName>
        <ecNumber evidence="2 5">1.15.1.1</ecNumber>
    </recommendedName>
</protein>
<dbReference type="PANTHER" id="PTHR43595:SF2">
    <property type="entry name" value="SMALL RIBOSOMAL SUBUNIT PROTEIN MS42"/>
    <property type="match status" value="1"/>
</dbReference>
<dbReference type="PROSITE" id="PS00088">
    <property type="entry name" value="SOD_MN"/>
    <property type="match status" value="1"/>
</dbReference>
<dbReference type="PRINTS" id="PR01703">
    <property type="entry name" value="MNSODISMTASE"/>
</dbReference>
<evidence type="ECO:0000256" key="2">
    <source>
        <dbReference type="ARBA" id="ARBA00012682"/>
    </source>
</evidence>
<comment type="function">
    <text evidence="5">Destroys radicals which are normally produced within the cells and which are toxic to biological systems.</text>
</comment>
<gene>
    <name evidence="9" type="ORF">SAMN05216490_3154</name>
</gene>
<reference evidence="9 10" key="1">
    <citation type="submission" date="2016-10" db="EMBL/GenBank/DDBJ databases">
        <authorList>
            <person name="de Groot N.N."/>
        </authorList>
    </citation>
    <scope>NUCLEOTIDE SEQUENCE [LARGE SCALE GENOMIC DNA]</scope>
    <source>
        <strain evidence="9 10">MP1X4</strain>
    </source>
</reference>
<feature type="chain" id="PRO_5009267825" description="Superoxide dismutase" evidence="6">
    <location>
        <begin position="36"/>
        <end position="248"/>
    </location>
</feature>
<dbReference type="Pfam" id="PF00081">
    <property type="entry name" value="Sod_Fe_N"/>
    <property type="match status" value="1"/>
</dbReference>
<dbReference type="EC" id="1.15.1.1" evidence="2 5"/>
<evidence type="ECO:0000256" key="5">
    <source>
        <dbReference type="RuleBase" id="RU000414"/>
    </source>
</evidence>
<dbReference type="SUPFAM" id="SSF46609">
    <property type="entry name" value="Fe,Mn superoxide dismutase (SOD), N-terminal domain"/>
    <property type="match status" value="1"/>
</dbReference>
<keyword evidence="3 5" id="KW-0479">Metal-binding</keyword>
<dbReference type="GO" id="GO:0005737">
    <property type="term" value="C:cytoplasm"/>
    <property type="evidence" value="ECO:0007669"/>
    <property type="project" value="TreeGrafter"/>
</dbReference>
<dbReference type="Gene3D" id="3.55.40.20">
    <property type="entry name" value="Iron/manganese superoxide dismutase, C-terminal domain"/>
    <property type="match status" value="1"/>
</dbReference>
<dbReference type="GO" id="GO:0046872">
    <property type="term" value="F:metal ion binding"/>
    <property type="evidence" value="ECO:0007669"/>
    <property type="project" value="UniProtKB-KW"/>
</dbReference>
<dbReference type="Pfam" id="PF02777">
    <property type="entry name" value="Sod_Fe_C"/>
    <property type="match status" value="1"/>
</dbReference>